<protein>
    <submittedName>
        <fullName evidence="1">Uncharacterized protein</fullName>
    </submittedName>
</protein>
<accession>V6LBH5</accession>
<dbReference type="Proteomes" id="UP000018208">
    <property type="component" value="Unassembled WGS sequence"/>
</dbReference>
<dbReference type="EMBL" id="KI546167">
    <property type="protein sequence ID" value="EST41810.1"/>
    <property type="molecule type" value="Genomic_DNA"/>
</dbReference>
<dbReference type="VEuPathDB" id="GiardiaDB:SS50377_25309"/>
<reference evidence="2" key="2">
    <citation type="submission" date="2020-12" db="EMBL/GenBank/DDBJ databases">
        <title>New Spironucleus salmonicida genome in near-complete chromosomes.</title>
        <authorList>
            <person name="Xu F."/>
            <person name="Kurt Z."/>
            <person name="Jimenez-Gonzalez A."/>
            <person name="Astvaldsson A."/>
            <person name="Andersson J.O."/>
            <person name="Svard S.G."/>
        </authorList>
    </citation>
    <scope>NUCLEOTIDE SEQUENCE</scope>
    <source>
        <strain evidence="2">ATCC 50377</strain>
    </source>
</reference>
<proteinExistence type="predicted"/>
<evidence type="ECO:0000313" key="1">
    <source>
        <dbReference type="EMBL" id="EST41810.1"/>
    </source>
</evidence>
<organism evidence="1">
    <name type="scientific">Spironucleus salmonicida</name>
    <dbReference type="NCBI Taxonomy" id="348837"/>
    <lineage>
        <taxon>Eukaryota</taxon>
        <taxon>Metamonada</taxon>
        <taxon>Diplomonadida</taxon>
        <taxon>Hexamitidae</taxon>
        <taxon>Hexamitinae</taxon>
        <taxon>Spironucleus</taxon>
    </lineage>
</organism>
<evidence type="ECO:0000313" key="2">
    <source>
        <dbReference type="EMBL" id="KAH0573189.1"/>
    </source>
</evidence>
<reference evidence="1 2" key="1">
    <citation type="journal article" date="2014" name="PLoS Genet.">
        <title>The Genome of Spironucleus salmonicida Highlights a Fish Pathogen Adapted to Fluctuating Environments.</title>
        <authorList>
            <person name="Xu F."/>
            <person name="Jerlstrom-Hultqvist J."/>
            <person name="Einarsson E."/>
            <person name="Astvaldsson A."/>
            <person name="Svard S.G."/>
            <person name="Andersson J.O."/>
        </authorList>
    </citation>
    <scope>NUCLEOTIDE SEQUENCE</scope>
    <source>
        <strain evidence="2">ATCC 50377</strain>
    </source>
</reference>
<dbReference type="AlphaFoldDB" id="V6LBH5"/>
<gene>
    <name evidence="1" type="ORF">SS50377_18644</name>
    <name evidence="2" type="ORF">SS50377_25309</name>
</gene>
<sequence>MSWFEQDNKKIKISRTQKLSDIPQLLQQAKLPVNQAQSVFLQYLQHESKIYTSYMNKINIPPPALKKIQQTQVQATPSNDKNMIIDKLRELLGHDIEVQNALKNETQARKAEVHLIIEKADEISESSEQDSIFASESEITSIGDFDDLSLCNYDDYLDYQEEEYVECTLDVCKITPNHDKADFVVNVIAKLIDAGRVNAFKKLFVIGVDEYDKW</sequence>
<evidence type="ECO:0000313" key="3">
    <source>
        <dbReference type="Proteomes" id="UP000018208"/>
    </source>
</evidence>
<dbReference type="EMBL" id="AUWU02000005">
    <property type="protein sequence ID" value="KAH0573189.1"/>
    <property type="molecule type" value="Genomic_DNA"/>
</dbReference>
<keyword evidence="3" id="KW-1185">Reference proteome</keyword>
<name>V6LBH5_9EUKA</name>